<evidence type="ECO:0000313" key="3">
    <source>
        <dbReference type="Proteomes" id="UP000029385"/>
    </source>
</evidence>
<organism evidence="2 3">
    <name type="scientific">Arenimonas oryziterrae DSM 21050 = YC6267</name>
    <dbReference type="NCBI Taxonomy" id="1121015"/>
    <lineage>
        <taxon>Bacteria</taxon>
        <taxon>Pseudomonadati</taxon>
        <taxon>Pseudomonadota</taxon>
        <taxon>Gammaproteobacteria</taxon>
        <taxon>Lysobacterales</taxon>
        <taxon>Lysobacteraceae</taxon>
        <taxon>Arenimonas</taxon>
    </lineage>
</organism>
<keyword evidence="1" id="KW-0812">Transmembrane</keyword>
<keyword evidence="1" id="KW-0472">Membrane</keyword>
<keyword evidence="3" id="KW-1185">Reference proteome</keyword>
<dbReference type="EMBL" id="AVCI01000045">
    <property type="protein sequence ID" value="KFN41347.1"/>
    <property type="molecule type" value="Genomic_DNA"/>
</dbReference>
<protein>
    <submittedName>
        <fullName evidence="2">Uncharacterized protein</fullName>
    </submittedName>
</protein>
<name>A0A091AQD0_9GAMM</name>
<feature type="transmembrane region" description="Helical" evidence="1">
    <location>
        <begin position="58"/>
        <end position="76"/>
    </location>
</feature>
<accession>A0A091AQD0</accession>
<dbReference type="AlphaFoldDB" id="A0A091AQD0"/>
<evidence type="ECO:0000313" key="2">
    <source>
        <dbReference type="EMBL" id="KFN41347.1"/>
    </source>
</evidence>
<feature type="transmembrane region" description="Helical" evidence="1">
    <location>
        <begin position="12"/>
        <end position="38"/>
    </location>
</feature>
<gene>
    <name evidence="2" type="ORF">N789_05590</name>
</gene>
<proteinExistence type="predicted"/>
<dbReference type="RefSeq" id="WP_022968046.1">
    <property type="nucleotide sequence ID" value="NZ_ATVD01000001.1"/>
</dbReference>
<comment type="caution">
    <text evidence="2">The sequence shown here is derived from an EMBL/GenBank/DDBJ whole genome shotgun (WGS) entry which is preliminary data.</text>
</comment>
<reference evidence="2 3" key="1">
    <citation type="submission" date="2013-09" db="EMBL/GenBank/DDBJ databases">
        <title>Genome sequencing of Arenimonas oryziterrae.</title>
        <authorList>
            <person name="Chen F."/>
            <person name="Wang G."/>
        </authorList>
    </citation>
    <scope>NUCLEOTIDE SEQUENCE [LARGE SCALE GENOMIC DNA]</scope>
    <source>
        <strain evidence="2 3">YC6267</strain>
    </source>
</reference>
<keyword evidence="1" id="KW-1133">Transmembrane helix</keyword>
<sequence>MGDIVLKRKINPIGYWLMTSIWLLIALGIAAGILYLTYMAVTSSGPYKAHAFFSMHQVWPYAATALVFGFLALKIIRRRLFFFWHGRGAA</sequence>
<dbReference type="Proteomes" id="UP000029385">
    <property type="component" value="Unassembled WGS sequence"/>
</dbReference>
<evidence type="ECO:0000256" key="1">
    <source>
        <dbReference type="SAM" id="Phobius"/>
    </source>
</evidence>